<dbReference type="GO" id="GO:0090729">
    <property type="term" value="F:toxin activity"/>
    <property type="evidence" value="ECO:0007669"/>
    <property type="project" value="UniProtKB-KW"/>
</dbReference>
<accession>A0A068B6R0</accession>
<comment type="similarity">
    <text evidence="2">Belongs to the conotoxin A superfamily.</text>
</comment>
<reference evidence="5" key="1">
    <citation type="submission" date="2013-07" db="EMBL/GenBank/DDBJ databases">
        <authorList>
            <person name="Zhang L.X."/>
            <person name="Liu Z.G."/>
            <person name="Dai Q.Y."/>
        </authorList>
    </citation>
    <scope>NUCLEOTIDE SEQUENCE</scope>
    <source>
        <tissue evidence="5">Venom gland</tissue>
    </source>
</reference>
<comment type="subcellular location">
    <subcellularLocation>
        <location evidence="1">Secreted</location>
    </subcellularLocation>
</comment>
<dbReference type="Pfam" id="PF07365">
    <property type="entry name" value="Toxin_8"/>
    <property type="match status" value="1"/>
</dbReference>
<dbReference type="InterPro" id="IPR009958">
    <property type="entry name" value="Conotoxin_a-typ"/>
</dbReference>
<dbReference type="GO" id="GO:0005576">
    <property type="term" value="C:extracellular region"/>
    <property type="evidence" value="ECO:0007669"/>
    <property type="project" value="UniProtKB-SubCell"/>
</dbReference>
<evidence type="ECO:0000256" key="4">
    <source>
        <dbReference type="ARBA" id="ARBA00022656"/>
    </source>
</evidence>
<evidence type="ECO:0000256" key="3">
    <source>
        <dbReference type="ARBA" id="ARBA00022525"/>
    </source>
</evidence>
<keyword evidence="3" id="KW-0964">Secreted</keyword>
<organism evidence="5">
    <name type="scientific">Conus betulinus</name>
    <name type="common">Beech cone</name>
    <dbReference type="NCBI Taxonomy" id="89764"/>
    <lineage>
        <taxon>Eukaryota</taxon>
        <taxon>Metazoa</taxon>
        <taxon>Spiralia</taxon>
        <taxon>Lophotrochozoa</taxon>
        <taxon>Mollusca</taxon>
        <taxon>Gastropoda</taxon>
        <taxon>Caenogastropoda</taxon>
        <taxon>Neogastropoda</taxon>
        <taxon>Conoidea</taxon>
        <taxon>Conidae</taxon>
        <taxon>Conus</taxon>
        <taxon>Dendroconus</taxon>
    </lineage>
</organism>
<evidence type="ECO:0000256" key="1">
    <source>
        <dbReference type="ARBA" id="ARBA00004613"/>
    </source>
</evidence>
<name>A0A068B6R0_CONBE</name>
<dbReference type="AlphaFoldDB" id="A0A068B6R0"/>
<proteinExistence type="inferred from homology"/>
<sequence>SDGRDATVISTESDVIALDDCRLCMHPDCRFNRGRCRPRA</sequence>
<evidence type="ECO:0000256" key="2">
    <source>
        <dbReference type="ARBA" id="ARBA00006077"/>
    </source>
</evidence>
<evidence type="ECO:0000313" key="5">
    <source>
        <dbReference type="EMBL" id="AIC77082.1"/>
    </source>
</evidence>
<dbReference type="EMBL" id="KF414099">
    <property type="protein sequence ID" value="AIC77082.1"/>
    <property type="molecule type" value="Genomic_DNA"/>
</dbReference>
<dbReference type="GO" id="GO:0030550">
    <property type="term" value="F:acetylcholine receptor inhibitor activity"/>
    <property type="evidence" value="ECO:0007669"/>
    <property type="project" value="InterPro"/>
</dbReference>
<keyword evidence="4" id="KW-0800">Toxin</keyword>
<protein>
    <submittedName>
        <fullName evidence="5">Conotoxin Bt14.5</fullName>
    </submittedName>
</protein>
<feature type="non-terminal residue" evidence="5">
    <location>
        <position position="1"/>
    </location>
</feature>